<evidence type="ECO:0008006" key="3">
    <source>
        <dbReference type="Google" id="ProtNLM"/>
    </source>
</evidence>
<organism evidence="1 2">
    <name type="scientific">Aquimarina litoralis</name>
    <dbReference type="NCBI Taxonomy" id="584605"/>
    <lineage>
        <taxon>Bacteria</taxon>
        <taxon>Pseudomonadati</taxon>
        <taxon>Bacteroidota</taxon>
        <taxon>Flavobacteriia</taxon>
        <taxon>Flavobacteriales</taxon>
        <taxon>Flavobacteriaceae</taxon>
        <taxon>Aquimarina</taxon>
    </lineage>
</organism>
<dbReference type="EMBL" id="BAAAGE010000001">
    <property type="protein sequence ID" value="GAA0714628.1"/>
    <property type="molecule type" value="Genomic_DNA"/>
</dbReference>
<reference evidence="2" key="1">
    <citation type="journal article" date="2019" name="Int. J. Syst. Evol. Microbiol.">
        <title>The Global Catalogue of Microorganisms (GCM) 10K type strain sequencing project: providing services to taxonomists for standard genome sequencing and annotation.</title>
        <authorList>
            <consortium name="The Broad Institute Genomics Platform"/>
            <consortium name="The Broad Institute Genome Sequencing Center for Infectious Disease"/>
            <person name="Wu L."/>
            <person name="Ma J."/>
        </authorList>
    </citation>
    <scope>NUCLEOTIDE SEQUENCE [LARGE SCALE GENOMIC DNA]</scope>
    <source>
        <strain evidence="2">JCM 15974</strain>
    </source>
</reference>
<sequence length="70" mass="7678">MLKKILDIDNSKKLSKTAQKTIQGGGFPFFDECCACVFRPANRPFPILITQSCSDPCPVDGSTEYEDTGC</sequence>
<proteinExistence type="predicted"/>
<gene>
    <name evidence="1" type="ORF">GCM10009430_08070</name>
</gene>
<name>A0ABP3TPH6_9FLAO</name>
<dbReference type="Proteomes" id="UP001501758">
    <property type="component" value="Unassembled WGS sequence"/>
</dbReference>
<keyword evidence="2" id="KW-1185">Reference proteome</keyword>
<accession>A0ABP3TPH6</accession>
<protein>
    <recommendedName>
        <fullName evidence="3">Bacteriocin-type signal sequence-containing protein</fullName>
    </recommendedName>
</protein>
<evidence type="ECO:0000313" key="2">
    <source>
        <dbReference type="Proteomes" id="UP001501758"/>
    </source>
</evidence>
<evidence type="ECO:0000313" key="1">
    <source>
        <dbReference type="EMBL" id="GAA0714628.1"/>
    </source>
</evidence>
<dbReference type="RefSeq" id="WP_343910734.1">
    <property type="nucleotide sequence ID" value="NZ_BAAAGE010000001.1"/>
</dbReference>
<comment type="caution">
    <text evidence="1">The sequence shown here is derived from an EMBL/GenBank/DDBJ whole genome shotgun (WGS) entry which is preliminary data.</text>
</comment>